<dbReference type="RefSeq" id="WP_370171550.1">
    <property type="nucleotide sequence ID" value="NZ_CAXPDQ010000012.1"/>
</dbReference>
<dbReference type="GO" id="GO:0051082">
    <property type="term" value="F:unfolded protein binding"/>
    <property type="evidence" value="ECO:0007669"/>
    <property type="project" value="InterPro"/>
</dbReference>
<dbReference type="PANTHER" id="PTHR36918:SF1">
    <property type="entry name" value="PROTEIN-EXPORT PROTEIN SECB"/>
    <property type="match status" value="1"/>
</dbReference>
<feature type="region of interest" description="Disordered" evidence="7">
    <location>
        <begin position="1"/>
        <end position="22"/>
    </location>
</feature>
<dbReference type="Gene3D" id="3.10.420.10">
    <property type="entry name" value="SecB-like"/>
    <property type="match status" value="1"/>
</dbReference>
<evidence type="ECO:0000256" key="7">
    <source>
        <dbReference type="SAM" id="MobiDB-lite"/>
    </source>
</evidence>
<proteinExistence type="inferred from homology"/>
<dbReference type="NCBIfam" id="NF004392">
    <property type="entry name" value="PRK05751.1-3"/>
    <property type="match status" value="1"/>
</dbReference>
<evidence type="ECO:0000256" key="1">
    <source>
        <dbReference type="ARBA" id="ARBA00009990"/>
    </source>
</evidence>
<sequence>MTDASAPQNPQPQGNPPQGPAMRVLGQYIKDLSFENPGVGPVQSQPNIDLGIDVGATPHADGNGLYEVSLKLSAKATAEQSVLFICELDYAGLFQIQNAQQGQMEPMLLIECPRLLFPFARRIIAEITREGGFPPLLIDPVDFVQLYQSQYQRAAATGGNAPAAPAAPNGETGQA</sequence>
<keyword evidence="3 6" id="KW-0653">Protein transport</keyword>
<dbReference type="HAMAP" id="MF_00821">
    <property type="entry name" value="SecB"/>
    <property type="match status" value="1"/>
</dbReference>
<dbReference type="GO" id="GO:0051262">
    <property type="term" value="P:protein tetramerization"/>
    <property type="evidence" value="ECO:0007669"/>
    <property type="project" value="InterPro"/>
</dbReference>
<accession>A0A353YJA6</accession>
<comment type="similarity">
    <text evidence="1 6">Belongs to the SecB family.</text>
</comment>
<dbReference type="AlphaFoldDB" id="A0A353YJA6"/>
<organism evidence="9 11">
    <name type="scientific">Hyphomonas atlantica</name>
    <dbReference type="NCBI Taxonomy" id="1280948"/>
    <lineage>
        <taxon>Bacteria</taxon>
        <taxon>Pseudomonadati</taxon>
        <taxon>Pseudomonadota</taxon>
        <taxon>Alphaproteobacteria</taxon>
        <taxon>Hyphomonadales</taxon>
        <taxon>Hyphomonadaceae</taxon>
        <taxon>Hyphomonas</taxon>
    </lineage>
</organism>
<dbReference type="PANTHER" id="PTHR36918">
    <property type="match status" value="1"/>
</dbReference>
<dbReference type="GO" id="GO:0006457">
    <property type="term" value="P:protein folding"/>
    <property type="evidence" value="ECO:0007669"/>
    <property type="project" value="UniProtKB-UniRule"/>
</dbReference>
<dbReference type="NCBIfam" id="TIGR00809">
    <property type="entry name" value="secB"/>
    <property type="match status" value="1"/>
</dbReference>
<keyword evidence="5 6" id="KW-0143">Chaperone</keyword>
<dbReference type="Proteomes" id="UP000259173">
    <property type="component" value="Unassembled WGS sequence"/>
</dbReference>
<dbReference type="InterPro" id="IPR003708">
    <property type="entry name" value="SecB"/>
</dbReference>
<evidence type="ECO:0000256" key="6">
    <source>
        <dbReference type="HAMAP-Rule" id="MF_00821"/>
    </source>
</evidence>
<keyword evidence="4 6" id="KW-0811">Translocation</keyword>
<reference evidence="10 11" key="1">
    <citation type="journal article" date="2018" name="Nat. Biotechnol.">
        <title>A standardized bacterial taxonomy based on genome phylogeny substantially revises the tree of life.</title>
        <authorList>
            <person name="Parks D.H."/>
            <person name="Chuvochina M."/>
            <person name="Waite D.W."/>
            <person name="Rinke C."/>
            <person name="Skarshewski A."/>
            <person name="Chaumeil P.A."/>
            <person name="Hugenholtz P."/>
        </authorList>
    </citation>
    <scope>NUCLEOTIDE SEQUENCE [LARGE SCALE GENOMIC DNA]</scope>
    <source>
        <strain evidence="9">UBA10378</strain>
        <strain evidence="8">UBA8557</strain>
    </source>
</reference>
<name>A0A353YJA6_9PROT</name>
<evidence type="ECO:0000313" key="9">
    <source>
        <dbReference type="EMBL" id="HBQ47274.1"/>
    </source>
</evidence>
<keyword evidence="6" id="KW-0963">Cytoplasm</keyword>
<evidence type="ECO:0000313" key="10">
    <source>
        <dbReference type="Proteomes" id="UP000259173"/>
    </source>
</evidence>
<protein>
    <recommendedName>
        <fullName evidence="6">Protein-export protein SecB</fullName>
    </recommendedName>
</protein>
<comment type="subunit">
    <text evidence="6">Homotetramer, a dimer of dimers. One homotetramer interacts with 1 SecA dimer.</text>
</comment>
<comment type="caution">
    <text evidence="9">The sequence shown here is derived from an EMBL/GenBank/DDBJ whole genome shotgun (WGS) entry which is preliminary data.</text>
</comment>
<evidence type="ECO:0000256" key="4">
    <source>
        <dbReference type="ARBA" id="ARBA00023010"/>
    </source>
</evidence>
<evidence type="ECO:0000256" key="5">
    <source>
        <dbReference type="ARBA" id="ARBA00023186"/>
    </source>
</evidence>
<dbReference type="Proteomes" id="UP000263957">
    <property type="component" value="Unassembled WGS sequence"/>
</dbReference>
<evidence type="ECO:0000256" key="2">
    <source>
        <dbReference type="ARBA" id="ARBA00022448"/>
    </source>
</evidence>
<dbReference type="SUPFAM" id="SSF54611">
    <property type="entry name" value="SecB-like"/>
    <property type="match status" value="1"/>
</dbReference>
<dbReference type="GO" id="GO:0015031">
    <property type="term" value="P:protein transport"/>
    <property type="evidence" value="ECO:0007669"/>
    <property type="project" value="UniProtKB-UniRule"/>
</dbReference>
<dbReference type="InterPro" id="IPR035958">
    <property type="entry name" value="SecB-like_sf"/>
</dbReference>
<feature type="compositionally biased region" description="Pro residues" evidence="7">
    <location>
        <begin position="9"/>
        <end position="19"/>
    </location>
</feature>
<dbReference type="EMBL" id="DMBR01000162">
    <property type="protein sequence ID" value="HAE93987.1"/>
    <property type="molecule type" value="Genomic_DNA"/>
</dbReference>
<dbReference type="GO" id="GO:0005737">
    <property type="term" value="C:cytoplasm"/>
    <property type="evidence" value="ECO:0007669"/>
    <property type="project" value="UniProtKB-SubCell"/>
</dbReference>
<dbReference type="EMBL" id="DOGS01000002">
    <property type="protein sequence ID" value="HBQ47274.1"/>
    <property type="molecule type" value="Genomic_DNA"/>
</dbReference>
<comment type="subcellular location">
    <subcellularLocation>
        <location evidence="6">Cytoplasm</location>
    </subcellularLocation>
</comment>
<gene>
    <name evidence="6" type="primary">secB</name>
    <name evidence="8" type="ORF">DCG65_05465</name>
    <name evidence="9" type="ORF">DD728_00050</name>
</gene>
<keyword evidence="2 6" id="KW-0813">Transport</keyword>
<dbReference type="Pfam" id="PF02556">
    <property type="entry name" value="SecB"/>
    <property type="match status" value="1"/>
</dbReference>
<evidence type="ECO:0000313" key="11">
    <source>
        <dbReference type="Proteomes" id="UP000263957"/>
    </source>
</evidence>
<comment type="function">
    <text evidence="6">One of the proteins required for the normal export of preproteins out of the cell cytoplasm. It is a molecular chaperone that binds to a subset of precursor proteins, maintaining them in a translocation-competent state. It also specifically binds to its receptor SecA.</text>
</comment>
<evidence type="ECO:0000313" key="8">
    <source>
        <dbReference type="EMBL" id="HAE93987.1"/>
    </source>
</evidence>
<dbReference type="PRINTS" id="PR01594">
    <property type="entry name" value="SECBCHAPRONE"/>
</dbReference>
<evidence type="ECO:0000256" key="3">
    <source>
        <dbReference type="ARBA" id="ARBA00022927"/>
    </source>
</evidence>